<dbReference type="Gene3D" id="1.10.12.10">
    <property type="entry name" value="Lyase 2-enoyl-coa Hydratase, Chain A, domain 2"/>
    <property type="match status" value="1"/>
</dbReference>
<evidence type="ECO:0000256" key="3">
    <source>
        <dbReference type="ARBA" id="ARBA00023709"/>
    </source>
</evidence>
<keyword evidence="2" id="KW-0456">Lyase</keyword>
<dbReference type="PANTHER" id="PTHR11941">
    <property type="entry name" value="ENOYL-COA HYDRATASE-RELATED"/>
    <property type="match status" value="1"/>
</dbReference>
<feature type="region of interest" description="Disordered" evidence="6">
    <location>
        <begin position="240"/>
        <end position="284"/>
    </location>
</feature>
<gene>
    <name evidence="7" type="ORF">GCM10009720_04430</name>
</gene>
<evidence type="ECO:0000256" key="2">
    <source>
        <dbReference type="ARBA" id="ARBA00023239"/>
    </source>
</evidence>
<protein>
    <submittedName>
        <fullName evidence="7">Enoyl-CoA hydratase-related protein</fullName>
    </submittedName>
</protein>
<dbReference type="Proteomes" id="UP001501461">
    <property type="component" value="Unassembled WGS sequence"/>
</dbReference>
<proteinExistence type="inferred from homology"/>
<dbReference type="InterPro" id="IPR018376">
    <property type="entry name" value="Enoyl-CoA_hyd/isom_CS"/>
</dbReference>
<dbReference type="InterPro" id="IPR014748">
    <property type="entry name" value="Enoyl-CoA_hydra_C"/>
</dbReference>
<dbReference type="EMBL" id="BAAAMN010000008">
    <property type="protein sequence ID" value="GAA2027813.1"/>
    <property type="molecule type" value="Genomic_DNA"/>
</dbReference>
<dbReference type="CDD" id="cd06558">
    <property type="entry name" value="crotonase-like"/>
    <property type="match status" value="1"/>
</dbReference>
<dbReference type="PROSITE" id="PS00166">
    <property type="entry name" value="ENOYL_COA_HYDRATASE"/>
    <property type="match status" value="1"/>
</dbReference>
<dbReference type="InterPro" id="IPR029045">
    <property type="entry name" value="ClpP/crotonase-like_dom_sf"/>
</dbReference>
<name>A0ABN2U2A3_9MICC</name>
<evidence type="ECO:0000313" key="7">
    <source>
        <dbReference type="EMBL" id="GAA2027813.1"/>
    </source>
</evidence>
<evidence type="ECO:0000313" key="8">
    <source>
        <dbReference type="Proteomes" id="UP001501461"/>
    </source>
</evidence>
<dbReference type="Gene3D" id="3.90.226.10">
    <property type="entry name" value="2-enoyl-CoA Hydratase, Chain A, domain 1"/>
    <property type="match status" value="1"/>
</dbReference>
<comment type="catalytic activity">
    <reaction evidence="3">
        <text>a (3S)-3-hydroxyacyl-CoA = a (2E)-enoyl-CoA + H2O</text>
        <dbReference type="Rhea" id="RHEA:16105"/>
        <dbReference type="ChEBI" id="CHEBI:15377"/>
        <dbReference type="ChEBI" id="CHEBI:57318"/>
        <dbReference type="ChEBI" id="CHEBI:58856"/>
        <dbReference type="EC" id="4.2.1.17"/>
    </reaction>
</comment>
<dbReference type="InterPro" id="IPR001753">
    <property type="entry name" value="Enoyl-CoA_hydra/iso"/>
</dbReference>
<organism evidence="7 8">
    <name type="scientific">Yaniella flava</name>
    <dbReference type="NCBI Taxonomy" id="287930"/>
    <lineage>
        <taxon>Bacteria</taxon>
        <taxon>Bacillati</taxon>
        <taxon>Actinomycetota</taxon>
        <taxon>Actinomycetes</taxon>
        <taxon>Micrococcales</taxon>
        <taxon>Micrococcaceae</taxon>
        <taxon>Yaniella</taxon>
    </lineage>
</organism>
<evidence type="ECO:0000256" key="6">
    <source>
        <dbReference type="SAM" id="MobiDB-lite"/>
    </source>
</evidence>
<keyword evidence="8" id="KW-1185">Reference proteome</keyword>
<dbReference type="PANTHER" id="PTHR11941:SF54">
    <property type="entry name" value="ENOYL-COA HYDRATASE, MITOCHONDRIAL"/>
    <property type="match status" value="1"/>
</dbReference>
<evidence type="ECO:0000256" key="1">
    <source>
        <dbReference type="ARBA" id="ARBA00005254"/>
    </source>
</evidence>
<evidence type="ECO:0000256" key="5">
    <source>
        <dbReference type="RuleBase" id="RU003707"/>
    </source>
</evidence>
<feature type="compositionally biased region" description="Basic and acidic residues" evidence="6">
    <location>
        <begin position="251"/>
        <end position="264"/>
    </location>
</feature>
<accession>A0ABN2U2A3</accession>
<comment type="caution">
    <text evidence="7">The sequence shown here is derived from an EMBL/GenBank/DDBJ whole genome shotgun (WGS) entry which is preliminary data.</text>
</comment>
<dbReference type="SUPFAM" id="SSF52096">
    <property type="entry name" value="ClpP/crotonase"/>
    <property type="match status" value="1"/>
</dbReference>
<sequence>MTDEAEALVLREDTDGVAILSINRPDKFNAMNKHVMSRLDEHLTNIEADETVDVVVLTGSGEKAFVAGADIQELSQRLPYDGMIAVMQRLYDKIASFPKPTIAAVNGIAFGGGHELALACDIRIGSTNALFALPETGLGIIPAAGGTQRLAKIVGIGVATDVIMSGARLKAARAYELGLLTELVEPEELLDAAQKKAQRIRSKGPLALKLVKQVLQRGFDVDHETGMLLERLAQSVAYSNEERDEGTEAFSAKRDPDYASVHHERVTHKTIKPSSKTRGEPDGL</sequence>
<evidence type="ECO:0000256" key="4">
    <source>
        <dbReference type="ARBA" id="ARBA00023717"/>
    </source>
</evidence>
<dbReference type="Pfam" id="PF00378">
    <property type="entry name" value="ECH_1"/>
    <property type="match status" value="1"/>
</dbReference>
<comment type="similarity">
    <text evidence="1 5">Belongs to the enoyl-CoA hydratase/isomerase family.</text>
</comment>
<reference evidence="7 8" key="1">
    <citation type="journal article" date="2019" name="Int. J. Syst. Evol. Microbiol.">
        <title>The Global Catalogue of Microorganisms (GCM) 10K type strain sequencing project: providing services to taxonomists for standard genome sequencing and annotation.</title>
        <authorList>
            <consortium name="The Broad Institute Genomics Platform"/>
            <consortium name="The Broad Institute Genome Sequencing Center for Infectious Disease"/>
            <person name="Wu L."/>
            <person name="Ma J."/>
        </authorList>
    </citation>
    <scope>NUCLEOTIDE SEQUENCE [LARGE SCALE GENOMIC DNA]</scope>
    <source>
        <strain evidence="7 8">JCM 13595</strain>
    </source>
</reference>
<dbReference type="RefSeq" id="WP_343955962.1">
    <property type="nucleotide sequence ID" value="NZ_BAAAMN010000008.1"/>
</dbReference>
<comment type="catalytic activity">
    <reaction evidence="4">
        <text>a 4-saturated-(3S)-3-hydroxyacyl-CoA = a (3E)-enoyl-CoA + H2O</text>
        <dbReference type="Rhea" id="RHEA:20724"/>
        <dbReference type="ChEBI" id="CHEBI:15377"/>
        <dbReference type="ChEBI" id="CHEBI:58521"/>
        <dbReference type="ChEBI" id="CHEBI:137480"/>
        <dbReference type="EC" id="4.2.1.17"/>
    </reaction>
</comment>